<evidence type="ECO:0000259" key="1">
    <source>
        <dbReference type="PROSITE" id="PS51186"/>
    </source>
</evidence>
<dbReference type="PROSITE" id="PS51186">
    <property type="entry name" value="GNAT"/>
    <property type="match status" value="1"/>
</dbReference>
<comment type="caution">
    <text evidence="2">The sequence shown here is derived from an EMBL/GenBank/DDBJ whole genome shotgun (WGS) entry which is preliminary data.</text>
</comment>
<dbReference type="SUPFAM" id="SSF55729">
    <property type="entry name" value="Acyl-CoA N-acyltransferases (Nat)"/>
    <property type="match status" value="1"/>
</dbReference>
<dbReference type="EMBL" id="JACOPP010000022">
    <property type="protein sequence ID" value="MBC5734662.1"/>
    <property type="molecule type" value="Genomic_DNA"/>
</dbReference>
<evidence type="ECO:0000313" key="3">
    <source>
        <dbReference type="Proteomes" id="UP000661435"/>
    </source>
</evidence>
<dbReference type="Proteomes" id="UP000661435">
    <property type="component" value="Unassembled WGS sequence"/>
</dbReference>
<keyword evidence="3" id="KW-1185">Reference proteome</keyword>
<organism evidence="2 3">
    <name type="scientific">Lawsonibacter hominis</name>
    <dbReference type="NCBI Taxonomy" id="2763053"/>
    <lineage>
        <taxon>Bacteria</taxon>
        <taxon>Bacillati</taxon>
        <taxon>Bacillota</taxon>
        <taxon>Clostridia</taxon>
        <taxon>Eubacteriales</taxon>
        <taxon>Oscillospiraceae</taxon>
        <taxon>Lawsonibacter</taxon>
    </lineage>
</organism>
<dbReference type="InterPro" id="IPR016181">
    <property type="entry name" value="Acyl_CoA_acyltransferase"/>
</dbReference>
<dbReference type="InterPro" id="IPR000182">
    <property type="entry name" value="GNAT_dom"/>
</dbReference>
<proteinExistence type="predicted"/>
<dbReference type="Pfam" id="PF00583">
    <property type="entry name" value="Acetyltransf_1"/>
    <property type="match status" value="1"/>
</dbReference>
<dbReference type="GO" id="GO:0016747">
    <property type="term" value="F:acyltransferase activity, transferring groups other than amino-acyl groups"/>
    <property type="evidence" value="ECO:0007669"/>
    <property type="project" value="InterPro"/>
</dbReference>
<name>A0A8J6J1U0_9FIRM</name>
<evidence type="ECO:0000313" key="2">
    <source>
        <dbReference type="EMBL" id="MBC5734662.1"/>
    </source>
</evidence>
<dbReference type="RefSeq" id="WP_186908488.1">
    <property type="nucleotide sequence ID" value="NZ_JACOPP010000022.1"/>
</dbReference>
<feature type="domain" description="N-acetyltransferase" evidence="1">
    <location>
        <begin position="3"/>
        <end position="162"/>
    </location>
</feature>
<dbReference type="Pfam" id="PF14268">
    <property type="entry name" value="YoaP"/>
    <property type="match status" value="1"/>
</dbReference>
<reference evidence="2" key="1">
    <citation type="submission" date="2020-08" db="EMBL/GenBank/DDBJ databases">
        <title>Genome public.</title>
        <authorList>
            <person name="Liu C."/>
            <person name="Sun Q."/>
        </authorList>
    </citation>
    <scope>NUCLEOTIDE SEQUENCE</scope>
    <source>
        <strain evidence="2">NSJ-51</strain>
    </source>
</reference>
<protein>
    <submittedName>
        <fullName evidence="2">GNAT family N-acetyltransferase</fullName>
    </submittedName>
</protein>
<sequence>MCADFINLTPENLASEHLCCIIRSKKPHPGVEAKRQWLAERLREGHVFRKLNARAAVFVEYAPLETAWVPVTGDNYLYLYCLWVNGEQKGKGYGTALMEYCLADARAQGKSGVCMLGAAKQKAWLSDQTFAKKYGFEVADTTENGYALLALSFDGTMPKFAPNAKRQEIEPRELTVYYDFQCPFVVQSVERLQTYCEENGVPASFLQVDTLQKAKELPCVFNNWAVFYQGKFQTVNLLDVAGLKRILP</sequence>
<dbReference type="AlphaFoldDB" id="A0A8J6J1U0"/>
<gene>
    <name evidence="2" type="ORF">H8S57_13140</name>
</gene>
<dbReference type="Gene3D" id="3.40.630.30">
    <property type="match status" value="1"/>
</dbReference>
<dbReference type="CDD" id="cd04301">
    <property type="entry name" value="NAT_SF"/>
    <property type="match status" value="1"/>
</dbReference>
<dbReference type="InterPro" id="IPR025685">
    <property type="entry name" value="YoaP-like_dom"/>
</dbReference>
<accession>A0A8J6J1U0</accession>